<dbReference type="OrthoDB" id="5525680at2759"/>
<dbReference type="AlphaFoldDB" id="A0A0C3G2A5"/>
<reference evidence="3" key="2">
    <citation type="submission" date="2015-01" db="EMBL/GenBank/DDBJ databases">
        <title>Evolutionary Origins and Diversification of the Mycorrhizal Mutualists.</title>
        <authorList>
            <consortium name="DOE Joint Genome Institute"/>
            <consortium name="Mycorrhizal Genomics Consortium"/>
            <person name="Kohler A."/>
            <person name="Kuo A."/>
            <person name="Nagy L.G."/>
            <person name="Floudas D."/>
            <person name="Copeland A."/>
            <person name="Barry K.W."/>
            <person name="Cichocki N."/>
            <person name="Veneault-Fourrey C."/>
            <person name="LaButti K."/>
            <person name="Lindquist E.A."/>
            <person name="Lipzen A."/>
            <person name="Lundell T."/>
            <person name="Morin E."/>
            <person name="Murat C."/>
            <person name="Riley R."/>
            <person name="Ohm R."/>
            <person name="Sun H."/>
            <person name="Tunlid A."/>
            <person name="Henrissat B."/>
            <person name="Grigoriev I.V."/>
            <person name="Hibbett D.S."/>
            <person name="Martin F."/>
        </authorList>
    </citation>
    <scope>NUCLEOTIDE SEQUENCE [LARGE SCALE GENOMIC DNA]</scope>
    <source>
        <strain evidence="3">F 1598</strain>
    </source>
</reference>
<dbReference type="EMBL" id="KN832973">
    <property type="protein sequence ID" value="KIM90495.1"/>
    <property type="molecule type" value="Genomic_DNA"/>
</dbReference>
<dbReference type="HOGENOM" id="CLU_120561_2_0_1"/>
<evidence type="ECO:0000313" key="2">
    <source>
        <dbReference type="EMBL" id="KIM90495.1"/>
    </source>
</evidence>
<proteinExistence type="predicted"/>
<evidence type="ECO:0000256" key="1">
    <source>
        <dbReference type="SAM" id="Phobius"/>
    </source>
</evidence>
<protein>
    <recommendedName>
        <fullName evidence="4">DUF202 domain-containing protein</fullName>
    </recommendedName>
</protein>
<sequence>MDATTENVGSMARDFCMLERNVLAHLKLGESLNYVLLRVSSSDSSVALLLSLLSSSALLKARLPDPIDGSASSSSKAGVPIAIVQMIASIAVIGAAYYEYTSNMRAMRNMRAFLVATNPHLALITVLAGVVFTTFVVLLANDD</sequence>
<dbReference type="InParanoid" id="A0A0C3G2A5"/>
<keyword evidence="1" id="KW-1133">Transmembrane helix</keyword>
<organism evidence="2 3">
    <name type="scientific">Piloderma croceum (strain F 1598)</name>
    <dbReference type="NCBI Taxonomy" id="765440"/>
    <lineage>
        <taxon>Eukaryota</taxon>
        <taxon>Fungi</taxon>
        <taxon>Dikarya</taxon>
        <taxon>Basidiomycota</taxon>
        <taxon>Agaricomycotina</taxon>
        <taxon>Agaricomycetes</taxon>
        <taxon>Agaricomycetidae</taxon>
        <taxon>Atheliales</taxon>
        <taxon>Atheliaceae</taxon>
        <taxon>Piloderma</taxon>
    </lineage>
</organism>
<keyword evidence="1" id="KW-0472">Membrane</keyword>
<keyword evidence="1" id="KW-0812">Transmembrane</keyword>
<name>A0A0C3G2A5_PILCF</name>
<dbReference type="Proteomes" id="UP000054166">
    <property type="component" value="Unassembled WGS sequence"/>
</dbReference>
<feature type="transmembrane region" description="Helical" evidence="1">
    <location>
        <begin position="121"/>
        <end position="140"/>
    </location>
</feature>
<gene>
    <name evidence="2" type="ORF">PILCRDRAFT_1780</name>
</gene>
<evidence type="ECO:0008006" key="4">
    <source>
        <dbReference type="Google" id="ProtNLM"/>
    </source>
</evidence>
<keyword evidence="3" id="KW-1185">Reference proteome</keyword>
<accession>A0A0C3G2A5</accession>
<evidence type="ECO:0000313" key="3">
    <source>
        <dbReference type="Proteomes" id="UP000054166"/>
    </source>
</evidence>
<feature type="transmembrane region" description="Helical" evidence="1">
    <location>
        <begin position="79"/>
        <end position="100"/>
    </location>
</feature>
<reference evidence="2 3" key="1">
    <citation type="submission" date="2014-04" db="EMBL/GenBank/DDBJ databases">
        <authorList>
            <consortium name="DOE Joint Genome Institute"/>
            <person name="Kuo A."/>
            <person name="Tarkka M."/>
            <person name="Buscot F."/>
            <person name="Kohler A."/>
            <person name="Nagy L.G."/>
            <person name="Floudas D."/>
            <person name="Copeland A."/>
            <person name="Barry K.W."/>
            <person name="Cichocki N."/>
            <person name="Veneault-Fourrey C."/>
            <person name="LaButti K."/>
            <person name="Lindquist E.A."/>
            <person name="Lipzen A."/>
            <person name="Lundell T."/>
            <person name="Morin E."/>
            <person name="Murat C."/>
            <person name="Sun H."/>
            <person name="Tunlid A."/>
            <person name="Henrissat B."/>
            <person name="Grigoriev I.V."/>
            <person name="Hibbett D.S."/>
            <person name="Martin F."/>
            <person name="Nordberg H.P."/>
            <person name="Cantor M.N."/>
            <person name="Hua S.X."/>
        </authorList>
    </citation>
    <scope>NUCLEOTIDE SEQUENCE [LARGE SCALE GENOMIC DNA]</scope>
    <source>
        <strain evidence="2 3">F 1598</strain>
    </source>
</reference>